<protein>
    <recommendedName>
        <fullName evidence="4">Phorbol-ester/DAG-type domain-containing protein</fullName>
    </recommendedName>
</protein>
<dbReference type="GO" id="GO:0046872">
    <property type="term" value="F:metal ion binding"/>
    <property type="evidence" value="ECO:0007669"/>
    <property type="project" value="UniProtKB-KW"/>
</dbReference>
<dbReference type="SUPFAM" id="SSF57889">
    <property type="entry name" value="Cysteine-rich domain"/>
    <property type="match status" value="2"/>
</dbReference>
<evidence type="ECO:0000256" key="1">
    <source>
        <dbReference type="ARBA" id="ARBA00022723"/>
    </source>
</evidence>
<name>A0A9P6HRX8_9AGAM</name>
<dbReference type="SMART" id="SM00109">
    <property type="entry name" value="C1"/>
    <property type="match status" value="2"/>
</dbReference>
<dbReference type="Gene3D" id="3.30.60.20">
    <property type="match status" value="1"/>
</dbReference>
<keyword evidence="6" id="KW-1185">Reference proteome</keyword>
<evidence type="ECO:0000259" key="4">
    <source>
        <dbReference type="PROSITE" id="PS50081"/>
    </source>
</evidence>
<evidence type="ECO:0000313" key="5">
    <source>
        <dbReference type="EMBL" id="KAF9792777.1"/>
    </source>
</evidence>
<reference evidence="5" key="2">
    <citation type="submission" date="2020-11" db="EMBL/GenBank/DDBJ databases">
        <authorList>
            <consortium name="DOE Joint Genome Institute"/>
            <person name="Kuo A."/>
            <person name="Miyauchi S."/>
            <person name="Kiss E."/>
            <person name="Drula E."/>
            <person name="Kohler A."/>
            <person name="Sanchez-Garcia M."/>
            <person name="Andreopoulos B."/>
            <person name="Barry K.W."/>
            <person name="Bonito G."/>
            <person name="Buee M."/>
            <person name="Carver A."/>
            <person name="Chen C."/>
            <person name="Cichocki N."/>
            <person name="Clum A."/>
            <person name="Culley D."/>
            <person name="Crous P.W."/>
            <person name="Fauchery L."/>
            <person name="Girlanda M."/>
            <person name="Hayes R."/>
            <person name="Keri Z."/>
            <person name="Labutti K."/>
            <person name="Lipzen A."/>
            <person name="Lombard V."/>
            <person name="Magnuson J."/>
            <person name="Maillard F."/>
            <person name="Morin E."/>
            <person name="Murat C."/>
            <person name="Nolan M."/>
            <person name="Ohm R."/>
            <person name="Pangilinan J."/>
            <person name="Pereira M."/>
            <person name="Perotto S."/>
            <person name="Peter M."/>
            <person name="Riley R."/>
            <person name="Sitrit Y."/>
            <person name="Stielow B."/>
            <person name="Szollosi G."/>
            <person name="Zifcakova L."/>
            <person name="Stursova M."/>
            <person name="Spatafora J.W."/>
            <person name="Tedersoo L."/>
            <person name="Vaario L.-M."/>
            <person name="Yamada A."/>
            <person name="Yan M."/>
            <person name="Wang P."/>
            <person name="Xu J."/>
            <person name="Bruns T."/>
            <person name="Baldrian P."/>
            <person name="Vilgalys R."/>
            <person name="Henrissat B."/>
            <person name="Grigoriev I.V."/>
            <person name="Hibbett D."/>
            <person name="Nagy L.G."/>
            <person name="Martin F.M."/>
        </authorList>
    </citation>
    <scope>NUCLEOTIDE SEQUENCE</scope>
    <source>
        <strain evidence="5">UH-Tt-Lm1</strain>
    </source>
</reference>
<dbReference type="EMBL" id="WIUZ02000001">
    <property type="protein sequence ID" value="KAF9792777.1"/>
    <property type="molecule type" value="Genomic_DNA"/>
</dbReference>
<dbReference type="Proteomes" id="UP000736335">
    <property type="component" value="Unassembled WGS sequence"/>
</dbReference>
<feature type="region of interest" description="Disordered" evidence="3">
    <location>
        <begin position="18"/>
        <end position="81"/>
    </location>
</feature>
<reference evidence="5" key="1">
    <citation type="journal article" date="2020" name="Nat. Commun.">
        <title>Large-scale genome sequencing of mycorrhizal fungi provides insights into the early evolution of symbiotic traits.</title>
        <authorList>
            <person name="Miyauchi S."/>
            <person name="Kiss E."/>
            <person name="Kuo A."/>
            <person name="Drula E."/>
            <person name="Kohler A."/>
            <person name="Sanchez-Garcia M."/>
            <person name="Morin E."/>
            <person name="Andreopoulos B."/>
            <person name="Barry K.W."/>
            <person name="Bonito G."/>
            <person name="Buee M."/>
            <person name="Carver A."/>
            <person name="Chen C."/>
            <person name="Cichocki N."/>
            <person name="Clum A."/>
            <person name="Culley D."/>
            <person name="Crous P.W."/>
            <person name="Fauchery L."/>
            <person name="Girlanda M."/>
            <person name="Hayes R.D."/>
            <person name="Keri Z."/>
            <person name="LaButti K."/>
            <person name="Lipzen A."/>
            <person name="Lombard V."/>
            <person name="Magnuson J."/>
            <person name="Maillard F."/>
            <person name="Murat C."/>
            <person name="Nolan M."/>
            <person name="Ohm R.A."/>
            <person name="Pangilinan J."/>
            <person name="Pereira M.F."/>
            <person name="Perotto S."/>
            <person name="Peter M."/>
            <person name="Pfister S."/>
            <person name="Riley R."/>
            <person name="Sitrit Y."/>
            <person name="Stielow J.B."/>
            <person name="Szollosi G."/>
            <person name="Zifcakova L."/>
            <person name="Stursova M."/>
            <person name="Spatafora J.W."/>
            <person name="Tedersoo L."/>
            <person name="Vaario L.M."/>
            <person name="Yamada A."/>
            <person name="Yan M."/>
            <person name="Wang P."/>
            <person name="Xu J."/>
            <person name="Bruns T."/>
            <person name="Baldrian P."/>
            <person name="Vilgalys R."/>
            <person name="Dunand C."/>
            <person name="Henrissat B."/>
            <person name="Grigoriev I.V."/>
            <person name="Hibbett D."/>
            <person name="Nagy L.G."/>
            <person name="Martin F.M."/>
        </authorList>
    </citation>
    <scope>NUCLEOTIDE SEQUENCE</scope>
    <source>
        <strain evidence="5">UH-Tt-Lm1</strain>
    </source>
</reference>
<dbReference type="Pfam" id="PF00130">
    <property type="entry name" value="C1_1"/>
    <property type="match status" value="1"/>
</dbReference>
<feature type="compositionally biased region" description="Low complexity" evidence="3">
    <location>
        <begin position="222"/>
        <end position="232"/>
    </location>
</feature>
<accession>A0A9P6HRX8</accession>
<organism evidence="5 6">
    <name type="scientific">Thelephora terrestris</name>
    <dbReference type="NCBI Taxonomy" id="56493"/>
    <lineage>
        <taxon>Eukaryota</taxon>
        <taxon>Fungi</taxon>
        <taxon>Dikarya</taxon>
        <taxon>Basidiomycota</taxon>
        <taxon>Agaricomycotina</taxon>
        <taxon>Agaricomycetes</taxon>
        <taxon>Thelephorales</taxon>
        <taxon>Thelephoraceae</taxon>
        <taxon>Thelephora</taxon>
    </lineage>
</organism>
<feature type="domain" description="Phorbol-ester/DAG-type" evidence="4">
    <location>
        <begin position="506"/>
        <end position="558"/>
    </location>
</feature>
<dbReference type="PROSITE" id="PS50081">
    <property type="entry name" value="ZF_DAG_PE_2"/>
    <property type="match status" value="2"/>
</dbReference>
<feature type="region of interest" description="Disordered" evidence="3">
    <location>
        <begin position="204"/>
        <end position="232"/>
    </location>
</feature>
<dbReference type="InterPro" id="IPR046349">
    <property type="entry name" value="C1-like_sf"/>
</dbReference>
<feature type="compositionally biased region" description="Basic residues" evidence="3">
    <location>
        <begin position="210"/>
        <end position="221"/>
    </location>
</feature>
<evidence type="ECO:0000313" key="6">
    <source>
        <dbReference type="Proteomes" id="UP000736335"/>
    </source>
</evidence>
<dbReference type="InterPro" id="IPR002219">
    <property type="entry name" value="PKC_DAG/PE"/>
</dbReference>
<gene>
    <name evidence="5" type="ORF">BJ322DRAFT_1103244</name>
</gene>
<feature type="compositionally biased region" description="Polar residues" evidence="3">
    <location>
        <begin position="21"/>
        <end position="45"/>
    </location>
</feature>
<evidence type="ECO:0000256" key="3">
    <source>
        <dbReference type="SAM" id="MobiDB-lite"/>
    </source>
</evidence>
<comment type="caution">
    <text evidence="5">The sequence shown here is derived from an EMBL/GenBank/DDBJ whole genome shotgun (WGS) entry which is preliminary data.</text>
</comment>
<sequence length="2306" mass="257337">MSTPSSPVTPALSSLHVDLPSFSSNASHGQLSPSTSAGRSFSQVKLPSFRIPSPGPPKSPRRRSFGFEHPSVVHQPDTAQRYRDESRKLLAHILGQLRDRTKPESVFSAFKSDETNGVESRDLRTTVRAIQGVVKFRAGLRAQARPGVSTQDDSDSDNEEGTFSTDSTFNLLSQFVSALAVAVNAGWKLFDDGDSLDGSSAAFTMSATRRSSRSKTRRRSRSSSPSRGRASRLPAPDLLAHAISILASIVAEDCRFQITAPRPSRPPNALQSVVLDAAGYLLHMNRHNPRVASQIGFALLPAFYTFRPEMHLKLLTFFDTMVIRPMLDSLREARGVGLVEAPARDIDPDESVIQIHVEEAGDLTSASENSRWKAWSSLPSKSTNTLSSNAPSQDLVVYRLSSLISPLLSTIFENITILNTTLPSLHIFHRLFETIIEAKPDAYLDVLEVVAHCSARARQAAIVILSTYWPRALGHIVVSKMLPTLHPLEFSNTLSETASFHVDQYRHSFVPWNFAGRGGALSASCFACGEDLNGYGVVCPLCRCGVHFKCYTYPEGSCLAQYDMEADGPGKVAQYRYCYSQSCRRFGRTELQKSRHLFKLTNVLALTLCFLCEKPLWGNSTQGMKCTECHRFAHPGCLSGLSSKELVICEGHPTCDARVRIPWDTLRQSFVDTHKGFIYTLDQLNDRSYEEVSVLYSALWVQLQMLQSGVSLGSIVLINPPPEVASGPKRKQLDEKGIRKFELHYIIQLYHSYLTGGHLRVSQTFEEYFLENDIDAEKHLICFDWASLVYILTVIKSPPSYLPLVSENSPDLLDVNTPDGNHMFNSAANLAETAHTYEIASLAHIRDTLGTAFDITSDDGARYLISHLHSLGFLERTDLANLWVADDATTNYEEEYCSFPLPVGLDLSNEVETLAAAIEACLSDLDLSVNEVGLLLLTRRFGYDGMITDDALRRLTKCLISWILAEDDCIATILRDYVPKGLALPGVRSTEAAPWPPHSSNNRAPGISFHNGRVYIDYRRELMSRYAAKWMGSLHDHDRSAYADVICQLSQEISADSAFASGVESGAKEAAERLRCIIKLGQTCVIFTVFEEVFRKWLDLLPGDHRQSYPLLIRLFTKDAESSGRGSVTLENITLTSVDLGGLAAIDPWKILFQVASESKEGLRDGLRWFCIFARSGVDVPVSRFEQMLELVQLYDSSWEDSKLLIDALFCATWLRSLGRQELQTIVSSIHMSVHPQVLGDLKAKQLDDTIAFLKQSLATCLLLFGCEREKIMQLGFVDEAEVAELPSRRKLNARAIRDPDFVGVDSGLIDALRQYVLAGVDEVSALIALFFTAVVNETTLLEPHEIDNIILRNGSAMVASAWDFYGMQHKKLASIRISFLLRLIVVDVEPFLEIWSNVFSSEDWEVRFDGTLRLFRMILDVNHPAFQVEDRQWRPSVIEIFNHYFSCIWKDPTEEIRLAADTWSQTLLPAHFEAISACWNEALSKSPVVERVKLVTFLIHLLPHFPRLPVLSWPVIIETLLEDDYERRMGDHDPAAAHLSLYGIPSDDPEVSVIAGQDRETRQLRECLLLLSMQMISNGVPADIYTMLRLKVHLVRSFGFRDVSEVPSGNGQAFYIQFGALRELPESSHPCLNEFINLLDAYRPFDIAPSAMGGPFADDDLQTSLLVGSVFVDVLVAVFNEATISSLPFIVLKNLIKCVVVITYKHDLESKPLRHLQAGFRKVVRKLNEIVMMDLSYEIRQLALTACGACIKRWPNMVGGIIYESLEGAAQLIVSLDHNGEDELVVQTRSFIETTLSIFSTHGVFNTLCKRNLEPAFFVVLHDIFERGVVLMANGDSLGNALLRDTLTRAVDNDLASFQQVLDNVNTFIETVHHSGFSAELMQVMGLSLANITRRTAEWSYGSLDASPLFLMASTLIQNNQAQSRELLLYMENVLRATLLRFYASPESLKRIFRVTSALYKRYNAQNQSGGKGESANNITDTMLEILSDGLRGKARIPSSTISSILEVVIDPETVIPTKKLIQFAEDGVFYLLSYIPTEHFAQADYIAAETVAKLITLLAEKDVVSLINIRPSRAGSVVRAWNFLLFVSLKTKSVVVAKVLLSQFSFFVRCFQLSLRHHMQQNLGSQDMGAADINRAYVSIRLWLLSIRMFDIFQTEVVEGGVVHENSAKMIWNELWPSFETIVLSLENDALNGSVSPVAILIWFSVAELFVFLKQARVSVALETSPQLALLNRLRPLVGGGETSKFARLAKSISLPMNDIGFDVLVSQTASDMMAAEKLHASEMTRKDRAQITERGRRETRITS</sequence>
<keyword evidence="2" id="KW-0862">Zinc</keyword>
<dbReference type="OrthoDB" id="6270916at2759"/>
<feature type="domain" description="Phorbol-ester/DAG-type" evidence="4">
    <location>
        <begin position="595"/>
        <end position="649"/>
    </location>
</feature>
<keyword evidence="1" id="KW-0479">Metal-binding</keyword>
<evidence type="ECO:0000256" key="2">
    <source>
        <dbReference type="ARBA" id="ARBA00022833"/>
    </source>
</evidence>
<feature type="region of interest" description="Disordered" evidence="3">
    <location>
        <begin position="142"/>
        <end position="163"/>
    </location>
</feature>
<dbReference type="CDD" id="cd00029">
    <property type="entry name" value="C1"/>
    <property type="match status" value="1"/>
</dbReference>
<proteinExistence type="predicted"/>